<keyword evidence="1" id="KW-0472">Membrane</keyword>
<dbReference type="GeneID" id="7827222"/>
<dbReference type="HOGENOM" id="CLU_859157_0_0_1"/>
<feature type="transmembrane region" description="Helical" evidence="1">
    <location>
        <begin position="211"/>
        <end position="235"/>
    </location>
</feature>
<keyword evidence="1 2" id="KW-0812">Transmembrane</keyword>
<dbReference type="EMBL" id="GG662550">
    <property type="protein sequence ID" value="EAR82906.1"/>
    <property type="molecule type" value="Genomic_DNA"/>
</dbReference>
<reference evidence="3" key="1">
    <citation type="journal article" date="2006" name="PLoS Biol.">
        <title>Macronuclear genome sequence of the ciliate Tetrahymena thermophila, a model eukaryote.</title>
        <authorList>
            <person name="Eisen J.A."/>
            <person name="Coyne R.S."/>
            <person name="Wu M."/>
            <person name="Wu D."/>
            <person name="Thiagarajan M."/>
            <person name="Wortman J.R."/>
            <person name="Badger J.H."/>
            <person name="Ren Q."/>
            <person name="Amedeo P."/>
            <person name="Jones K.M."/>
            <person name="Tallon L.J."/>
            <person name="Delcher A.L."/>
            <person name="Salzberg S.L."/>
            <person name="Silva J.C."/>
            <person name="Haas B.J."/>
            <person name="Majoros W.H."/>
            <person name="Farzad M."/>
            <person name="Carlton J.M."/>
            <person name="Smith R.K. Jr."/>
            <person name="Garg J."/>
            <person name="Pearlman R.E."/>
            <person name="Karrer K.M."/>
            <person name="Sun L."/>
            <person name="Manning G."/>
            <person name="Elde N.C."/>
            <person name="Turkewitz A.P."/>
            <person name="Asai D.J."/>
            <person name="Wilkes D.E."/>
            <person name="Wang Y."/>
            <person name="Cai H."/>
            <person name="Collins K."/>
            <person name="Stewart B.A."/>
            <person name="Lee S.R."/>
            <person name="Wilamowska K."/>
            <person name="Weinberg Z."/>
            <person name="Ruzzo W.L."/>
            <person name="Wloga D."/>
            <person name="Gaertig J."/>
            <person name="Frankel J."/>
            <person name="Tsao C.-C."/>
            <person name="Gorovsky M.A."/>
            <person name="Keeling P.J."/>
            <person name="Waller R.F."/>
            <person name="Patron N.J."/>
            <person name="Cherry J.M."/>
            <person name="Stover N.A."/>
            <person name="Krieger C.J."/>
            <person name="del Toro C."/>
            <person name="Ryder H.F."/>
            <person name="Williamson S.C."/>
            <person name="Barbeau R.A."/>
            <person name="Hamilton E.P."/>
            <person name="Orias E."/>
        </authorList>
    </citation>
    <scope>NUCLEOTIDE SEQUENCE [LARGE SCALE GENOMIC DNA]</scope>
    <source>
        <strain evidence="3">SB210</strain>
    </source>
</reference>
<sequence length="324" mass="37387">MLRFTSNFAKICKQGQVQPISFLRRQNPSFYFSAEKQKDDANLKNQQVQVDSQDRLSVFRNSLITTGIAVTATHFTSISTLFLGPIILFPIGGYYTYKYLYKLERNSFFEFFYQLRQMNDAKSSPATLKVIDFFEKVLIERFGEVEKLDQQKKKQTLAKLVLSLAAFTSIFHVLQSYLLVLSSGLFFYSAYSLSKSFFKNQDAVDNDFTSLKWAILKIGLPNYLLNIGVGFASFVATGNMNFFCPVSSLFFTAFWTWGLYRLIKESDLFHGGQNKIHQDNINLSISPFCYVTQLIDIFILLNTRTVIYTAIKENYKELRKLLNI</sequence>
<dbReference type="KEGG" id="tet:TTHERM_01068090"/>
<organism evidence="2 3">
    <name type="scientific">Tetrahymena thermophila (strain SB210)</name>
    <dbReference type="NCBI Taxonomy" id="312017"/>
    <lineage>
        <taxon>Eukaryota</taxon>
        <taxon>Sar</taxon>
        <taxon>Alveolata</taxon>
        <taxon>Ciliophora</taxon>
        <taxon>Intramacronucleata</taxon>
        <taxon>Oligohymenophorea</taxon>
        <taxon>Hymenostomatida</taxon>
        <taxon>Tetrahymenina</taxon>
        <taxon>Tetrahymenidae</taxon>
        <taxon>Tetrahymena</taxon>
    </lineage>
</organism>
<name>Q22CA1_TETTS</name>
<keyword evidence="1" id="KW-1133">Transmembrane helix</keyword>
<gene>
    <name evidence="2" type="ORF">TTHERM_01068090</name>
</gene>
<dbReference type="AlphaFoldDB" id="Q22CA1"/>
<proteinExistence type="predicted"/>
<keyword evidence="3" id="KW-1185">Reference proteome</keyword>
<dbReference type="InParanoid" id="Q22CA1"/>
<evidence type="ECO:0000313" key="3">
    <source>
        <dbReference type="Proteomes" id="UP000009168"/>
    </source>
</evidence>
<feature type="transmembrane region" description="Helical" evidence="1">
    <location>
        <begin position="242"/>
        <end position="260"/>
    </location>
</feature>
<feature type="transmembrane region" description="Helical" evidence="1">
    <location>
        <begin position="160"/>
        <end position="191"/>
    </location>
</feature>
<evidence type="ECO:0000256" key="1">
    <source>
        <dbReference type="SAM" id="Phobius"/>
    </source>
</evidence>
<dbReference type="RefSeq" id="XP_001030569.1">
    <property type="nucleotide sequence ID" value="XM_001030569.3"/>
</dbReference>
<feature type="transmembrane region" description="Helical" evidence="1">
    <location>
        <begin position="78"/>
        <end position="97"/>
    </location>
</feature>
<protein>
    <submittedName>
        <fullName evidence="2">Transmembrane protein, putative</fullName>
    </submittedName>
</protein>
<accession>Q22CA1</accession>
<dbReference type="Proteomes" id="UP000009168">
    <property type="component" value="Unassembled WGS sequence"/>
</dbReference>
<feature type="transmembrane region" description="Helical" evidence="1">
    <location>
        <begin position="290"/>
        <end position="311"/>
    </location>
</feature>
<evidence type="ECO:0000313" key="2">
    <source>
        <dbReference type="EMBL" id="EAR82906.1"/>
    </source>
</evidence>